<sequence length="209" mass="23043">MVDLSGSINEETTPSDIIIAVMGPTGTGKSSFIKSVTGDETIQIGSSLNSSTQEFGVYSAVIDGRRVEFVDTPGFEDTRDENSDADILQELAAFLMQTYHDRKLFNAVIYMHRISDPRLGKITKRNLRLFTKICGGTSLQNVVIVTTFWDSVNGVVGATREDELRATFFKPLLDGGARIVRLDRGVLSARKIISDITKNQPRACNYSKN</sequence>
<keyword evidence="8" id="KW-0378">Hydrolase</keyword>
<evidence type="ECO:0000259" key="15">
    <source>
        <dbReference type="Pfam" id="PF01926"/>
    </source>
</evidence>
<keyword evidence="7" id="KW-0479">Metal-binding</keyword>
<evidence type="ECO:0000256" key="3">
    <source>
        <dbReference type="ARBA" id="ARBA00022448"/>
    </source>
</evidence>
<dbReference type="InterPro" id="IPR027417">
    <property type="entry name" value="P-loop_NTPase"/>
</dbReference>
<dbReference type="GO" id="GO:0016787">
    <property type="term" value="F:hydrolase activity"/>
    <property type="evidence" value="ECO:0007669"/>
    <property type="project" value="UniProtKB-KW"/>
</dbReference>
<keyword evidence="5" id="KW-0934">Plastid</keyword>
<evidence type="ECO:0000256" key="6">
    <source>
        <dbReference type="ARBA" id="ARBA00022692"/>
    </source>
</evidence>
<dbReference type="Gene3D" id="3.40.50.300">
    <property type="entry name" value="P-loop containing nucleotide triphosphate hydrolases"/>
    <property type="match status" value="1"/>
</dbReference>
<keyword evidence="13" id="KW-0472">Membrane</keyword>
<dbReference type="EMBL" id="LUGG01000009">
    <property type="protein sequence ID" value="OBZ72263.1"/>
    <property type="molecule type" value="Genomic_DNA"/>
</dbReference>
<dbReference type="GO" id="GO:0046872">
    <property type="term" value="F:metal ion binding"/>
    <property type="evidence" value="ECO:0007669"/>
    <property type="project" value="UniProtKB-KW"/>
</dbReference>
<evidence type="ECO:0000256" key="7">
    <source>
        <dbReference type="ARBA" id="ARBA00022723"/>
    </source>
</evidence>
<evidence type="ECO:0000256" key="9">
    <source>
        <dbReference type="ARBA" id="ARBA00022805"/>
    </source>
</evidence>
<reference evidence="16 17" key="1">
    <citation type="submission" date="2016-03" db="EMBL/GenBank/DDBJ databases">
        <title>Whole genome sequencing of Grifola frondosa 9006-11.</title>
        <authorList>
            <person name="Min B."/>
            <person name="Park H."/>
            <person name="Kim J.-G."/>
            <person name="Cho H."/>
            <person name="Oh Y.-L."/>
            <person name="Kong W.-S."/>
            <person name="Choi I.-G."/>
        </authorList>
    </citation>
    <scope>NUCLEOTIDE SEQUENCE [LARGE SCALE GENOMIC DNA]</scope>
    <source>
        <strain evidence="16 17">9006-11</strain>
    </source>
</reference>
<accession>A0A1C7M5M8</accession>
<evidence type="ECO:0000256" key="8">
    <source>
        <dbReference type="ARBA" id="ARBA00022801"/>
    </source>
</evidence>
<keyword evidence="3" id="KW-0813">Transport</keyword>
<dbReference type="PANTHER" id="PTHR10903">
    <property type="entry name" value="GTPASE, IMAP FAMILY MEMBER-RELATED"/>
    <property type="match status" value="1"/>
</dbReference>
<dbReference type="SUPFAM" id="SSF52540">
    <property type="entry name" value="P-loop containing nucleoside triphosphate hydrolases"/>
    <property type="match status" value="1"/>
</dbReference>
<evidence type="ECO:0000256" key="2">
    <source>
        <dbReference type="ARBA" id="ARBA00004167"/>
    </source>
</evidence>
<dbReference type="OrthoDB" id="8954335at2759"/>
<proteinExistence type="predicted"/>
<evidence type="ECO:0000256" key="11">
    <source>
        <dbReference type="ARBA" id="ARBA00022927"/>
    </source>
</evidence>
<feature type="domain" description="G" evidence="15">
    <location>
        <begin position="19"/>
        <end position="88"/>
    </location>
</feature>
<name>A0A1C7M5M8_GRIFR</name>
<dbReference type="Proteomes" id="UP000092993">
    <property type="component" value="Unassembled WGS sequence"/>
</dbReference>
<evidence type="ECO:0000256" key="5">
    <source>
        <dbReference type="ARBA" id="ARBA00022640"/>
    </source>
</evidence>
<keyword evidence="12" id="KW-1133">Transmembrane helix</keyword>
<dbReference type="AlphaFoldDB" id="A0A1C7M5M8"/>
<gene>
    <name evidence="16" type="primary">gtpA_1</name>
    <name evidence="16" type="ORF">A0H81_07696</name>
</gene>
<dbReference type="OMA" id="CERELYF"/>
<evidence type="ECO:0000313" key="16">
    <source>
        <dbReference type="EMBL" id="OBZ72263.1"/>
    </source>
</evidence>
<evidence type="ECO:0000256" key="1">
    <source>
        <dbReference type="ARBA" id="ARBA00001946"/>
    </source>
</evidence>
<evidence type="ECO:0000256" key="12">
    <source>
        <dbReference type="ARBA" id="ARBA00022989"/>
    </source>
</evidence>
<dbReference type="GO" id="GO:0015031">
    <property type="term" value="P:protein transport"/>
    <property type="evidence" value="ECO:0007669"/>
    <property type="project" value="UniProtKB-KW"/>
</dbReference>
<keyword evidence="17" id="KW-1185">Reference proteome</keyword>
<dbReference type="Pfam" id="PF01926">
    <property type="entry name" value="MMR_HSR1"/>
    <property type="match status" value="1"/>
</dbReference>
<comment type="cofactor">
    <cofactor evidence="1">
        <name>Mg(2+)</name>
        <dbReference type="ChEBI" id="CHEBI:18420"/>
    </cofactor>
</comment>
<evidence type="ECO:0000256" key="13">
    <source>
        <dbReference type="ARBA" id="ARBA00023136"/>
    </source>
</evidence>
<protein>
    <submittedName>
        <fullName evidence="16">GTP-binding protein A</fullName>
    </submittedName>
</protein>
<dbReference type="GO" id="GO:0005525">
    <property type="term" value="F:GTP binding"/>
    <property type="evidence" value="ECO:0007669"/>
    <property type="project" value="InterPro"/>
</dbReference>
<evidence type="ECO:0000256" key="14">
    <source>
        <dbReference type="ARBA" id="ARBA00024013"/>
    </source>
</evidence>
<dbReference type="InterPro" id="IPR045058">
    <property type="entry name" value="GIMA/IAN/Toc"/>
</dbReference>
<keyword evidence="11" id="KW-0653">Protein transport</keyword>
<evidence type="ECO:0000256" key="4">
    <source>
        <dbReference type="ARBA" id="ARBA00022528"/>
    </source>
</evidence>
<dbReference type="PANTHER" id="PTHR10903:SF135">
    <property type="entry name" value="TRANSLOCASE OF CHLOROPLAST 120, CHLOROPLASTIC-RELATED"/>
    <property type="match status" value="1"/>
</dbReference>
<dbReference type="GO" id="GO:0016020">
    <property type="term" value="C:membrane"/>
    <property type="evidence" value="ECO:0007669"/>
    <property type="project" value="UniProtKB-SubCell"/>
</dbReference>
<keyword evidence="10" id="KW-0460">Magnesium</keyword>
<dbReference type="InterPro" id="IPR006073">
    <property type="entry name" value="GTP-bd"/>
</dbReference>
<comment type="caution">
    <text evidence="16">The sequence shown here is derived from an EMBL/GenBank/DDBJ whole genome shotgun (WGS) entry which is preliminary data.</text>
</comment>
<evidence type="ECO:0000256" key="10">
    <source>
        <dbReference type="ARBA" id="ARBA00022842"/>
    </source>
</evidence>
<keyword evidence="6" id="KW-0812">Transmembrane</keyword>
<evidence type="ECO:0000313" key="17">
    <source>
        <dbReference type="Proteomes" id="UP000092993"/>
    </source>
</evidence>
<organism evidence="16 17">
    <name type="scientific">Grifola frondosa</name>
    <name type="common">Maitake</name>
    <name type="synonym">Polyporus frondosus</name>
    <dbReference type="NCBI Taxonomy" id="5627"/>
    <lineage>
        <taxon>Eukaryota</taxon>
        <taxon>Fungi</taxon>
        <taxon>Dikarya</taxon>
        <taxon>Basidiomycota</taxon>
        <taxon>Agaricomycotina</taxon>
        <taxon>Agaricomycetes</taxon>
        <taxon>Polyporales</taxon>
        <taxon>Grifolaceae</taxon>
        <taxon>Grifola</taxon>
    </lineage>
</organism>
<comment type="subcellular location">
    <subcellularLocation>
        <location evidence="2">Membrane</location>
        <topology evidence="2">Single-pass membrane protein</topology>
    </subcellularLocation>
    <subcellularLocation>
        <location evidence="14">Plastid</location>
        <location evidence="14">Chloroplast outer membrane</location>
    </subcellularLocation>
</comment>
<keyword evidence="9" id="KW-1002">Plastid outer membrane</keyword>
<keyword evidence="4" id="KW-0150">Chloroplast</keyword>